<dbReference type="GO" id="GO:0005840">
    <property type="term" value="C:ribosome"/>
    <property type="evidence" value="ECO:0007669"/>
    <property type="project" value="UniProtKB-KW"/>
</dbReference>
<dbReference type="GO" id="GO:0003723">
    <property type="term" value="F:RNA binding"/>
    <property type="evidence" value="ECO:0007669"/>
    <property type="project" value="InterPro"/>
</dbReference>
<accession>A0A4Y7Q4U0</accession>
<evidence type="ECO:0000256" key="10">
    <source>
        <dbReference type="ARBA" id="ARBA00070787"/>
    </source>
</evidence>
<dbReference type="AlphaFoldDB" id="A0A4Y7Q4U0"/>
<evidence type="ECO:0000256" key="9">
    <source>
        <dbReference type="ARBA" id="ARBA00061550"/>
    </source>
</evidence>
<dbReference type="CDD" id="cd00403">
    <property type="entry name" value="Ribosomal_L1"/>
    <property type="match status" value="1"/>
</dbReference>
<dbReference type="Gene3D" id="3.40.50.790">
    <property type="match status" value="1"/>
</dbReference>
<feature type="compositionally biased region" description="Basic and acidic residues" evidence="11">
    <location>
        <begin position="373"/>
        <end position="384"/>
    </location>
</feature>
<protein>
    <recommendedName>
        <fullName evidence="10">Ribosomal L1 domain-containing protein 1</fullName>
    </recommendedName>
</protein>
<dbReference type="PANTHER" id="PTHR23105">
    <property type="entry name" value="RIBOSOMAL PROTEIN L7AE FAMILY MEMBER"/>
    <property type="match status" value="1"/>
</dbReference>
<dbReference type="InterPro" id="IPR050257">
    <property type="entry name" value="eL8/uL1-like"/>
</dbReference>
<feature type="compositionally biased region" description="Basic and acidic residues" evidence="11">
    <location>
        <begin position="393"/>
        <end position="403"/>
    </location>
</feature>
<keyword evidence="3" id="KW-0597">Phosphoprotein</keyword>
<evidence type="ECO:0000256" key="7">
    <source>
        <dbReference type="ARBA" id="ARBA00023242"/>
    </source>
</evidence>
<evidence type="ECO:0000313" key="13">
    <source>
        <dbReference type="Proteomes" id="UP000294933"/>
    </source>
</evidence>
<evidence type="ECO:0000256" key="5">
    <source>
        <dbReference type="ARBA" id="ARBA00022990"/>
    </source>
</evidence>
<dbReference type="InterPro" id="IPR028364">
    <property type="entry name" value="Ribosomal_uL1/biogenesis"/>
</dbReference>
<keyword evidence="12" id="KW-0689">Ribosomal protein</keyword>
<feature type="compositionally biased region" description="Polar residues" evidence="11">
    <location>
        <begin position="424"/>
        <end position="438"/>
    </location>
</feature>
<dbReference type="EMBL" id="ML170176">
    <property type="protein sequence ID" value="TDL22228.1"/>
    <property type="molecule type" value="Genomic_DNA"/>
</dbReference>
<comment type="subcellular location">
    <subcellularLocation>
        <location evidence="1">Nucleus</location>
        <location evidence="1">Nucleolus</location>
    </subcellularLocation>
</comment>
<dbReference type="OrthoDB" id="10251727at2759"/>
<keyword evidence="4" id="KW-0832">Ubl conjugation</keyword>
<feature type="compositionally biased region" description="Basic and acidic residues" evidence="11">
    <location>
        <begin position="281"/>
        <end position="297"/>
    </location>
</feature>
<proteinExistence type="inferred from homology"/>
<comment type="function">
    <text evidence="8">Regulates cellular senescence through inhibition of PTEN translation. Acts as a pro-apoptotic regulator in response to DNA damage.</text>
</comment>
<feature type="compositionally biased region" description="Low complexity" evidence="11">
    <location>
        <begin position="349"/>
        <end position="359"/>
    </location>
</feature>
<evidence type="ECO:0000256" key="3">
    <source>
        <dbReference type="ARBA" id="ARBA00022553"/>
    </source>
</evidence>
<dbReference type="FunFam" id="3.40.50.790:FF:000004">
    <property type="entry name" value="Ribosomal L1 domain-containing 1-like 1"/>
    <property type="match status" value="1"/>
</dbReference>
<keyword evidence="5" id="KW-0007">Acetylation</keyword>
<evidence type="ECO:0000313" key="12">
    <source>
        <dbReference type="EMBL" id="TDL22228.1"/>
    </source>
</evidence>
<evidence type="ECO:0000256" key="6">
    <source>
        <dbReference type="ARBA" id="ARBA00023054"/>
    </source>
</evidence>
<comment type="similarity">
    <text evidence="9">Belongs to the universal ribosomal protein uL1 family. Highly divergent.</text>
</comment>
<evidence type="ECO:0000256" key="1">
    <source>
        <dbReference type="ARBA" id="ARBA00004604"/>
    </source>
</evidence>
<sequence length="477" mass="52027">MSNKELIDLHASADQCKKALVALSNHALKVAKKREESELLPGKEEFVWLVLTVKKTFPEKKLKPFKIPLVHPLVDPRTTPICLITKDPQREYKDLLEKHNIKFISRVVGITKLKGKFKPFEARRLLLKENGLFLADERVIPLLPALLGKKFFEAKKQPIPVCLTRKDLKGELERAISSTYMHQNQGTCSSVKIGRVQQKPAELLANLKSALPAIVKNIKGGWENVQSLNVKTNSSVSLPIWSCELGQGENARWEDVGDEDAEEWAGFGSIEDSANQNTLGPKEEGAPGKKRAAEEKTAPVSKKAKQTNEPTSKSNTTEPDIGDASTLSRKASKARKSVNGDASEDAALPSGSKTSTSSSKPPPELVKRNPKGSRREIKMAESDSRSSAAPKAGKADKATKQTTDDETLTSASEISTKHKKVLTSIPTGETTSSLSSADLKQKRSGDGLERKKAKIMQGKTKRGAKESILGSAAKSRL</sequence>
<reference evidence="12 13" key="1">
    <citation type="submission" date="2018-06" db="EMBL/GenBank/DDBJ databases">
        <title>A transcriptomic atlas of mushroom development highlights an independent origin of complex multicellularity.</title>
        <authorList>
            <consortium name="DOE Joint Genome Institute"/>
            <person name="Krizsan K."/>
            <person name="Almasi E."/>
            <person name="Merenyi Z."/>
            <person name="Sahu N."/>
            <person name="Viragh M."/>
            <person name="Koszo T."/>
            <person name="Mondo S."/>
            <person name="Kiss B."/>
            <person name="Balint B."/>
            <person name="Kues U."/>
            <person name="Barry K."/>
            <person name="Hegedus J.C."/>
            <person name="Henrissat B."/>
            <person name="Johnson J."/>
            <person name="Lipzen A."/>
            <person name="Ohm R."/>
            <person name="Nagy I."/>
            <person name="Pangilinan J."/>
            <person name="Yan J."/>
            <person name="Xiong Y."/>
            <person name="Grigoriev I.V."/>
            <person name="Hibbett D.S."/>
            <person name="Nagy L.G."/>
        </authorList>
    </citation>
    <scope>NUCLEOTIDE SEQUENCE [LARGE SCALE GENOMIC DNA]</scope>
    <source>
        <strain evidence="12 13">SZMC22713</strain>
    </source>
</reference>
<keyword evidence="13" id="KW-1185">Reference proteome</keyword>
<dbReference type="Proteomes" id="UP000294933">
    <property type="component" value="Unassembled WGS sequence"/>
</dbReference>
<evidence type="ECO:0000256" key="8">
    <source>
        <dbReference type="ARBA" id="ARBA00054167"/>
    </source>
</evidence>
<evidence type="ECO:0000256" key="2">
    <source>
        <dbReference type="ARBA" id="ARBA00022499"/>
    </source>
</evidence>
<keyword evidence="6" id="KW-0175">Coiled coil</keyword>
<dbReference type="SUPFAM" id="SSF56808">
    <property type="entry name" value="Ribosomal protein L1"/>
    <property type="match status" value="1"/>
</dbReference>
<feature type="region of interest" description="Disordered" evidence="11">
    <location>
        <begin position="268"/>
        <end position="477"/>
    </location>
</feature>
<keyword evidence="12" id="KW-0687">Ribonucleoprotein</keyword>
<name>A0A4Y7Q4U0_9AGAM</name>
<dbReference type="GO" id="GO:0005730">
    <property type="term" value="C:nucleolus"/>
    <property type="evidence" value="ECO:0007669"/>
    <property type="project" value="UniProtKB-SubCell"/>
</dbReference>
<dbReference type="Pfam" id="PF00687">
    <property type="entry name" value="Ribosomal_L1"/>
    <property type="match status" value="1"/>
</dbReference>
<organism evidence="12 13">
    <name type="scientific">Rickenella mellea</name>
    <dbReference type="NCBI Taxonomy" id="50990"/>
    <lineage>
        <taxon>Eukaryota</taxon>
        <taxon>Fungi</taxon>
        <taxon>Dikarya</taxon>
        <taxon>Basidiomycota</taxon>
        <taxon>Agaricomycotina</taxon>
        <taxon>Agaricomycetes</taxon>
        <taxon>Hymenochaetales</taxon>
        <taxon>Rickenellaceae</taxon>
        <taxon>Rickenella</taxon>
    </lineage>
</organism>
<dbReference type="STRING" id="50990.A0A4Y7Q4U0"/>
<keyword evidence="7" id="KW-0539">Nucleus</keyword>
<dbReference type="InterPro" id="IPR023674">
    <property type="entry name" value="Ribosomal_uL1-like"/>
</dbReference>
<evidence type="ECO:0000256" key="11">
    <source>
        <dbReference type="SAM" id="MobiDB-lite"/>
    </source>
</evidence>
<keyword evidence="2" id="KW-1017">Isopeptide bond</keyword>
<feature type="compositionally biased region" description="Basic and acidic residues" evidence="11">
    <location>
        <begin position="439"/>
        <end position="450"/>
    </location>
</feature>
<dbReference type="VEuPathDB" id="FungiDB:BD410DRAFT_723163"/>
<dbReference type="InterPro" id="IPR016095">
    <property type="entry name" value="Ribosomal_uL1_3-a/b-sand"/>
</dbReference>
<gene>
    <name evidence="12" type="ORF">BD410DRAFT_723163</name>
</gene>
<evidence type="ECO:0000256" key="4">
    <source>
        <dbReference type="ARBA" id="ARBA00022843"/>
    </source>
</evidence>
<feature type="compositionally biased region" description="Basic residues" evidence="11">
    <location>
        <begin position="451"/>
        <end position="462"/>
    </location>
</feature>
<feature type="compositionally biased region" description="Polar residues" evidence="11">
    <location>
        <begin position="307"/>
        <end position="318"/>
    </location>
</feature>